<evidence type="ECO:0000256" key="1">
    <source>
        <dbReference type="ARBA" id="ARBA00004141"/>
    </source>
</evidence>
<evidence type="ECO:0000256" key="3">
    <source>
        <dbReference type="ARBA" id="ARBA00022692"/>
    </source>
</evidence>
<dbReference type="EMBL" id="KY709211">
    <property type="protein sequence ID" value="ARO91157.1"/>
    <property type="molecule type" value="Genomic_DNA"/>
</dbReference>
<keyword evidence="4 6" id="KW-1133">Transmembrane helix</keyword>
<reference evidence="7" key="1">
    <citation type="submission" date="2017-03" db="EMBL/GenBank/DDBJ databases">
        <title>The new red algal subphylum Proteorhodophytina comprises the largest and most divergent plastid genomes known.</title>
        <authorList>
            <person name="Munoz-Gomez S.A."/>
            <person name="Mejia-Franco F.G."/>
            <person name="Durnin K."/>
            <person name="Morgan C."/>
            <person name="Grisdale C.J."/>
            <person name="Archibald J.M."/>
            <person name="Slamovits C.H."/>
        </authorList>
    </citation>
    <scope>NUCLEOTIDE SEQUENCE</scope>
    <source>
        <strain evidence="7">UTEX LB2060</strain>
    </source>
</reference>
<protein>
    <submittedName>
        <fullName evidence="7">Sec-independent periplasmic protein translocase</fullName>
    </submittedName>
</protein>
<dbReference type="PRINTS" id="PR01840">
    <property type="entry name" value="TATCFAMILY"/>
</dbReference>
<feature type="transmembrane region" description="Helical" evidence="6">
    <location>
        <begin position="112"/>
        <end position="141"/>
    </location>
</feature>
<sequence length="246" mass="27760">MSILNDLDKPLNDTIMPLSGHLQELRSRFFHSVVIFLLSCLICSLKIKNIVFFLQQLAPTVKFLQLAPGEYFFSSIKVILYTSICISGPFFLYQILLFILPGLTKRERNIIIPLSIISIILFILGLVFAYFVLIPAALNFFIRYGSDLVEPLWSLEQYLDFILILLLSTGLAFQVPIIQVLLGFFGIITSKTMLSLWRYILLFSTIAGAVLTPSVDPLTQILLSSAIFSLYFVGIGSIMVIDKFNN</sequence>
<feature type="transmembrane region" description="Helical" evidence="6">
    <location>
        <begin position="221"/>
        <end position="241"/>
    </location>
</feature>
<evidence type="ECO:0000313" key="7">
    <source>
        <dbReference type="EMBL" id="ARO91157.1"/>
    </source>
</evidence>
<evidence type="ECO:0000256" key="2">
    <source>
        <dbReference type="ARBA" id="ARBA00008882"/>
    </source>
</evidence>
<dbReference type="AlphaFoldDB" id="A0A1X9PUH0"/>
<dbReference type="GO" id="GO:0009977">
    <property type="term" value="F:proton motive force dependent protein transmembrane transporter activity"/>
    <property type="evidence" value="ECO:0007669"/>
    <property type="project" value="TreeGrafter"/>
</dbReference>
<dbReference type="InterPro" id="IPR002033">
    <property type="entry name" value="TatC"/>
</dbReference>
<dbReference type="GO" id="GO:0065002">
    <property type="term" value="P:intracellular protein transmembrane transport"/>
    <property type="evidence" value="ECO:0007669"/>
    <property type="project" value="TreeGrafter"/>
</dbReference>
<dbReference type="Pfam" id="PF00902">
    <property type="entry name" value="TatC"/>
    <property type="match status" value="1"/>
</dbReference>
<comment type="similarity">
    <text evidence="2">Belongs to the TatC family.</text>
</comment>
<keyword evidence="5 6" id="KW-0472">Membrane</keyword>
<feature type="transmembrane region" description="Helical" evidence="6">
    <location>
        <begin position="78"/>
        <end position="100"/>
    </location>
</feature>
<name>A0A1X9PUH0_9RHOD</name>
<dbReference type="PROSITE" id="PS01218">
    <property type="entry name" value="TATC"/>
    <property type="match status" value="1"/>
</dbReference>
<dbReference type="HAMAP" id="MF_00902">
    <property type="entry name" value="TatC"/>
    <property type="match status" value="1"/>
</dbReference>
<dbReference type="NCBIfam" id="TIGR00945">
    <property type="entry name" value="tatC"/>
    <property type="match status" value="1"/>
</dbReference>
<feature type="transmembrane region" description="Helical" evidence="6">
    <location>
        <begin position="33"/>
        <end position="58"/>
    </location>
</feature>
<organism evidence="7">
    <name type="scientific">Flintiella sanguinaria</name>
    <dbReference type="NCBI Taxonomy" id="101926"/>
    <lineage>
        <taxon>Eukaryota</taxon>
        <taxon>Rhodophyta</taxon>
        <taxon>Bangiophyceae</taxon>
        <taxon>Porphyridiales</taxon>
        <taxon>Porphyridiaceae</taxon>
        <taxon>Flintiella</taxon>
    </lineage>
</organism>
<keyword evidence="3 6" id="KW-0812">Transmembrane</keyword>
<geneLocation type="chloroplast" evidence="7"/>
<dbReference type="GO" id="GO:0033281">
    <property type="term" value="C:TAT protein transport complex"/>
    <property type="evidence" value="ECO:0007669"/>
    <property type="project" value="TreeGrafter"/>
</dbReference>
<accession>A0A1X9PUH0</accession>
<dbReference type="PANTHER" id="PTHR30371">
    <property type="entry name" value="SEC-INDEPENDENT PROTEIN TRANSLOCASE PROTEIN TATC"/>
    <property type="match status" value="1"/>
</dbReference>
<keyword evidence="7" id="KW-0150">Chloroplast</keyword>
<comment type="subcellular location">
    <subcellularLocation>
        <location evidence="1">Membrane</location>
        <topology evidence="1">Multi-pass membrane protein</topology>
    </subcellularLocation>
</comment>
<evidence type="ECO:0000256" key="4">
    <source>
        <dbReference type="ARBA" id="ARBA00022989"/>
    </source>
</evidence>
<feature type="transmembrane region" description="Helical" evidence="6">
    <location>
        <begin position="196"/>
        <end position="215"/>
    </location>
</feature>
<gene>
    <name evidence="7" type="primary">tatC</name>
</gene>
<feature type="transmembrane region" description="Helical" evidence="6">
    <location>
        <begin position="161"/>
        <end position="184"/>
    </location>
</feature>
<dbReference type="GO" id="GO:0043953">
    <property type="term" value="P:protein transport by the Tat complex"/>
    <property type="evidence" value="ECO:0007669"/>
    <property type="project" value="TreeGrafter"/>
</dbReference>
<dbReference type="InterPro" id="IPR019820">
    <property type="entry name" value="Sec-indep_translocase_CS"/>
</dbReference>
<proteinExistence type="inferred from homology"/>
<evidence type="ECO:0000256" key="5">
    <source>
        <dbReference type="ARBA" id="ARBA00023136"/>
    </source>
</evidence>
<dbReference type="PANTHER" id="PTHR30371:SF0">
    <property type="entry name" value="SEC-INDEPENDENT PROTEIN TRANSLOCASE PROTEIN TATC, CHLOROPLASTIC-RELATED"/>
    <property type="match status" value="1"/>
</dbReference>
<evidence type="ECO:0000256" key="6">
    <source>
        <dbReference type="SAM" id="Phobius"/>
    </source>
</evidence>
<keyword evidence="7" id="KW-0934">Plastid</keyword>